<dbReference type="InterPro" id="IPR029046">
    <property type="entry name" value="LolA/LolB/LppX"/>
</dbReference>
<dbReference type="Gene3D" id="3.40.30.10">
    <property type="entry name" value="Glutaredoxin"/>
    <property type="match status" value="1"/>
</dbReference>
<evidence type="ECO:0000256" key="1">
    <source>
        <dbReference type="ARBA" id="ARBA00004196"/>
    </source>
</evidence>
<evidence type="ECO:0000313" key="9">
    <source>
        <dbReference type="Proteomes" id="UP001216907"/>
    </source>
</evidence>
<evidence type="ECO:0000256" key="3">
    <source>
        <dbReference type="ARBA" id="ARBA00022748"/>
    </source>
</evidence>
<organism evidence="8 9">
    <name type="scientific">Paludisphaera mucosa</name>
    <dbReference type="NCBI Taxonomy" id="3030827"/>
    <lineage>
        <taxon>Bacteria</taxon>
        <taxon>Pseudomonadati</taxon>
        <taxon>Planctomycetota</taxon>
        <taxon>Planctomycetia</taxon>
        <taxon>Isosphaerales</taxon>
        <taxon>Isosphaeraceae</taxon>
        <taxon>Paludisphaera</taxon>
    </lineage>
</organism>
<dbReference type="SUPFAM" id="SSF89392">
    <property type="entry name" value="Prokaryotic lipoproteins and lipoprotein localization factors"/>
    <property type="match status" value="1"/>
</dbReference>
<dbReference type="Proteomes" id="UP001216907">
    <property type="component" value="Unassembled WGS sequence"/>
</dbReference>
<name>A0ABT6FAP5_9BACT</name>
<evidence type="ECO:0000313" key="8">
    <source>
        <dbReference type="EMBL" id="MDG3004626.1"/>
    </source>
</evidence>
<keyword evidence="4" id="KW-1015">Disulfide bond</keyword>
<dbReference type="PROSITE" id="PS51352">
    <property type="entry name" value="THIOREDOXIN_2"/>
    <property type="match status" value="1"/>
</dbReference>
<dbReference type="RefSeq" id="WP_277860981.1">
    <property type="nucleotide sequence ID" value="NZ_JARRAG010000002.1"/>
</dbReference>
<dbReference type="EMBL" id="JARRAG010000002">
    <property type="protein sequence ID" value="MDG3004626.1"/>
    <property type="molecule type" value="Genomic_DNA"/>
</dbReference>
<feature type="signal peptide" evidence="6">
    <location>
        <begin position="1"/>
        <end position="18"/>
    </location>
</feature>
<feature type="chain" id="PRO_5046390375" evidence="6">
    <location>
        <begin position="19"/>
        <end position="403"/>
    </location>
</feature>
<dbReference type="Pfam" id="PF00578">
    <property type="entry name" value="AhpC-TSA"/>
    <property type="match status" value="1"/>
</dbReference>
<dbReference type="Pfam" id="PF09865">
    <property type="entry name" value="DUF2092"/>
    <property type="match status" value="1"/>
</dbReference>
<dbReference type="InterPro" id="IPR050553">
    <property type="entry name" value="Thioredoxin_ResA/DsbE_sf"/>
</dbReference>
<dbReference type="PANTHER" id="PTHR42852">
    <property type="entry name" value="THIOL:DISULFIDE INTERCHANGE PROTEIN DSBE"/>
    <property type="match status" value="1"/>
</dbReference>
<evidence type="ECO:0000256" key="5">
    <source>
        <dbReference type="ARBA" id="ARBA00023284"/>
    </source>
</evidence>
<dbReference type="PANTHER" id="PTHR42852:SF6">
    <property type="entry name" value="THIOL:DISULFIDE INTERCHANGE PROTEIN DSBE"/>
    <property type="match status" value="1"/>
</dbReference>
<accession>A0ABT6FAP5</accession>
<evidence type="ECO:0000256" key="2">
    <source>
        <dbReference type="ARBA" id="ARBA00022729"/>
    </source>
</evidence>
<reference evidence="8 9" key="1">
    <citation type="submission" date="2023-03" db="EMBL/GenBank/DDBJ databases">
        <title>Paludisphaera mucosa sp. nov. a novel planctomycete from northern fen.</title>
        <authorList>
            <person name="Ivanova A."/>
        </authorList>
    </citation>
    <scope>NUCLEOTIDE SEQUENCE [LARGE SCALE GENOMIC DNA]</scope>
    <source>
        <strain evidence="8 9">Pla2</strain>
    </source>
</reference>
<dbReference type="InterPro" id="IPR013766">
    <property type="entry name" value="Thioredoxin_domain"/>
</dbReference>
<feature type="domain" description="Thioredoxin" evidence="7">
    <location>
        <begin position="269"/>
        <end position="403"/>
    </location>
</feature>
<dbReference type="InterPro" id="IPR036249">
    <property type="entry name" value="Thioredoxin-like_sf"/>
</dbReference>
<comment type="caution">
    <text evidence="8">The sequence shown here is derived from an EMBL/GenBank/DDBJ whole genome shotgun (WGS) entry which is preliminary data.</text>
</comment>
<protein>
    <submittedName>
        <fullName evidence="8">DUF2092 domain-containing protein</fullName>
    </submittedName>
</protein>
<sequence length="403" mass="42148">MLASSLVLALTLLGQALADQPLAEPGRVAPEFVATLEKAQATMAGLKSYSVAARVKSTLTDPAGGPDAVSGSTSTQTIVASRPGRFAVASDWAAFGEAEERPALRVACDGRKLVTYYVPDGLYAEYEGPDPGVQVYHQHIVESTLDASGLSVMARPDLREHVLRHARSASVDGEEVVDGVPTTRFRVDYDGMPVVMWVGPKDAPLLRRMELTFESAAPGGPKLVTARRSDLTWTLDVDVPDSAFVLAVPAEAKRVDDVFAAMIAARTPSILDKPAPELALANLEGEEVALAATTGKPTVLVFWATWAAGSGESLGQVAALNRALGDRARLLVVSMGDTADQVKARIQGVAGLPTILVDPQDAASAAYGVKDVPSAVVIAADGKVVYAAPGFDLKVVADKAGVR</sequence>
<dbReference type="InterPro" id="IPR019207">
    <property type="entry name" value="DUF2092"/>
</dbReference>
<dbReference type="InterPro" id="IPR000866">
    <property type="entry name" value="AhpC/TSA"/>
</dbReference>
<comment type="subcellular location">
    <subcellularLocation>
        <location evidence="1">Cell envelope</location>
    </subcellularLocation>
</comment>
<dbReference type="SUPFAM" id="SSF52833">
    <property type="entry name" value="Thioredoxin-like"/>
    <property type="match status" value="1"/>
</dbReference>
<keyword evidence="5" id="KW-0676">Redox-active center</keyword>
<keyword evidence="9" id="KW-1185">Reference proteome</keyword>
<keyword evidence="2 6" id="KW-0732">Signal</keyword>
<keyword evidence="3" id="KW-0201">Cytochrome c-type biogenesis</keyword>
<evidence type="ECO:0000259" key="7">
    <source>
        <dbReference type="PROSITE" id="PS51352"/>
    </source>
</evidence>
<evidence type="ECO:0000256" key="4">
    <source>
        <dbReference type="ARBA" id="ARBA00023157"/>
    </source>
</evidence>
<proteinExistence type="predicted"/>
<dbReference type="Gene3D" id="2.50.20.20">
    <property type="match status" value="1"/>
</dbReference>
<dbReference type="CDD" id="cd02966">
    <property type="entry name" value="TlpA_like_family"/>
    <property type="match status" value="1"/>
</dbReference>
<evidence type="ECO:0000256" key="6">
    <source>
        <dbReference type="SAM" id="SignalP"/>
    </source>
</evidence>
<gene>
    <name evidence="8" type="ORF">PZE19_12635</name>
</gene>